<comment type="subcellular location">
    <subcellularLocation>
        <location evidence="1 8">Cell membrane</location>
        <topology evidence="1 8">Multi-pass membrane protein</topology>
    </subcellularLocation>
</comment>
<reference evidence="10" key="2">
    <citation type="submission" date="2023-05" db="EMBL/GenBank/DDBJ databases">
        <authorList>
            <person name="Schelkunov M.I."/>
        </authorList>
    </citation>
    <scope>NUCLEOTIDE SEQUENCE</scope>
    <source>
        <strain evidence="10">Hsosn_3</strain>
        <tissue evidence="10">Leaf</tissue>
    </source>
</reference>
<dbReference type="AlphaFoldDB" id="A0AAD8IKJ3"/>
<organism evidence="10 11">
    <name type="scientific">Heracleum sosnowskyi</name>
    <dbReference type="NCBI Taxonomy" id="360622"/>
    <lineage>
        <taxon>Eukaryota</taxon>
        <taxon>Viridiplantae</taxon>
        <taxon>Streptophyta</taxon>
        <taxon>Embryophyta</taxon>
        <taxon>Tracheophyta</taxon>
        <taxon>Spermatophyta</taxon>
        <taxon>Magnoliopsida</taxon>
        <taxon>eudicotyledons</taxon>
        <taxon>Gunneridae</taxon>
        <taxon>Pentapetalae</taxon>
        <taxon>asterids</taxon>
        <taxon>campanulids</taxon>
        <taxon>Apiales</taxon>
        <taxon>Apiaceae</taxon>
        <taxon>Apioideae</taxon>
        <taxon>apioid superclade</taxon>
        <taxon>Tordylieae</taxon>
        <taxon>Tordyliinae</taxon>
        <taxon>Heracleum</taxon>
    </lineage>
</organism>
<evidence type="ECO:0000256" key="3">
    <source>
        <dbReference type="ARBA" id="ARBA00011489"/>
    </source>
</evidence>
<comment type="similarity">
    <text evidence="2 8">Belongs to the Casparian strip membrane proteins (CASP) family.</text>
</comment>
<evidence type="ECO:0000256" key="6">
    <source>
        <dbReference type="ARBA" id="ARBA00022989"/>
    </source>
</evidence>
<evidence type="ECO:0000256" key="7">
    <source>
        <dbReference type="ARBA" id="ARBA00023136"/>
    </source>
</evidence>
<accession>A0AAD8IKJ3</accession>
<sequence>MALINPGSSPPEVLELEKNSIGSTKTTKLVLHDVILRVCLFATTLTSLIALVTSKQTEMIPVPYPPYGASVSAKFTDSPAFVYSSAALSVTCLYSIITTILSFLALIKRSATSTKLMSCVFAIDVLLLGILASATGAAGEVAYLGLKGNSNVGWQKICNVYDSYCRHVGFSVLISIFASIVLSLLIILYIITISRR</sequence>
<feature type="transmembrane region" description="Helical" evidence="8">
    <location>
        <begin position="170"/>
        <end position="191"/>
    </location>
</feature>
<evidence type="ECO:0000313" key="11">
    <source>
        <dbReference type="Proteomes" id="UP001237642"/>
    </source>
</evidence>
<keyword evidence="11" id="KW-1185">Reference proteome</keyword>
<feature type="transmembrane region" description="Helical" evidence="8">
    <location>
        <begin position="80"/>
        <end position="107"/>
    </location>
</feature>
<evidence type="ECO:0000256" key="2">
    <source>
        <dbReference type="ARBA" id="ARBA00007651"/>
    </source>
</evidence>
<evidence type="ECO:0000256" key="4">
    <source>
        <dbReference type="ARBA" id="ARBA00022475"/>
    </source>
</evidence>
<dbReference type="Proteomes" id="UP001237642">
    <property type="component" value="Unassembled WGS sequence"/>
</dbReference>
<dbReference type="PANTHER" id="PTHR36488:SF8">
    <property type="entry name" value="CASP-LIKE PROTEIN 1U1"/>
    <property type="match status" value="1"/>
</dbReference>
<dbReference type="InterPro" id="IPR006702">
    <property type="entry name" value="CASP_dom"/>
</dbReference>
<name>A0AAD8IKJ3_9APIA</name>
<evidence type="ECO:0000256" key="5">
    <source>
        <dbReference type="ARBA" id="ARBA00022692"/>
    </source>
</evidence>
<feature type="transmembrane region" description="Helical" evidence="8">
    <location>
        <begin position="34"/>
        <end position="53"/>
    </location>
</feature>
<protein>
    <recommendedName>
        <fullName evidence="8">CASP-like protein</fullName>
    </recommendedName>
</protein>
<evidence type="ECO:0000313" key="10">
    <source>
        <dbReference type="EMBL" id="KAK1387624.1"/>
    </source>
</evidence>
<dbReference type="PANTHER" id="PTHR36488">
    <property type="entry name" value="CASP-LIKE PROTEIN 1U1"/>
    <property type="match status" value="1"/>
</dbReference>
<dbReference type="Pfam" id="PF04535">
    <property type="entry name" value="CASP_dom"/>
    <property type="match status" value="1"/>
</dbReference>
<dbReference type="InterPro" id="IPR006459">
    <property type="entry name" value="CASP/CASPL"/>
</dbReference>
<dbReference type="GO" id="GO:0005886">
    <property type="term" value="C:plasma membrane"/>
    <property type="evidence" value="ECO:0007669"/>
    <property type="project" value="UniProtKB-SubCell"/>
</dbReference>
<keyword evidence="7 8" id="KW-0472">Membrane</keyword>
<keyword evidence="6 8" id="KW-1133">Transmembrane helix</keyword>
<reference evidence="10" key="1">
    <citation type="submission" date="2023-02" db="EMBL/GenBank/DDBJ databases">
        <title>Genome of toxic invasive species Heracleum sosnowskyi carries increased number of genes despite the absence of recent whole-genome duplications.</title>
        <authorList>
            <person name="Schelkunov M."/>
            <person name="Shtratnikova V."/>
            <person name="Makarenko M."/>
            <person name="Klepikova A."/>
            <person name="Omelchenko D."/>
            <person name="Novikova G."/>
            <person name="Obukhova E."/>
            <person name="Bogdanov V."/>
            <person name="Penin A."/>
            <person name="Logacheva M."/>
        </authorList>
    </citation>
    <scope>NUCLEOTIDE SEQUENCE</scope>
    <source>
        <strain evidence="10">Hsosn_3</strain>
        <tissue evidence="10">Leaf</tissue>
    </source>
</reference>
<feature type="transmembrane region" description="Helical" evidence="8">
    <location>
        <begin position="119"/>
        <end position="146"/>
    </location>
</feature>
<comment type="caution">
    <text evidence="10">The sequence shown here is derived from an EMBL/GenBank/DDBJ whole genome shotgun (WGS) entry which is preliminary data.</text>
</comment>
<comment type="subunit">
    <text evidence="3 8">Homodimer and heterodimers.</text>
</comment>
<evidence type="ECO:0000256" key="8">
    <source>
        <dbReference type="RuleBase" id="RU361233"/>
    </source>
</evidence>
<keyword evidence="4 8" id="KW-1003">Cell membrane</keyword>
<dbReference type="EMBL" id="JAUIZM010000004">
    <property type="protein sequence ID" value="KAK1387624.1"/>
    <property type="molecule type" value="Genomic_DNA"/>
</dbReference>
<gene>
    <name evidence="10" type="ORF">POM88_015802</name>
</gene>
<dbReference type="NCBIfam" id="TIGR01569">
    <property type="entry name" value="A_tha_TIGR01569"/>
    <property type="match status" value="1"/>
</dbReference>
<evidence type="ECO:0000256" key="1">
    <source>
        <dbReference type="ARBA" id="ARBA00004651"/>
    </source>
</evidence>
<feature type="domain" description="Casparian strip membrane protein" evidence="9">
    <location>
        <begin position="30"/>
        <end position="180"/>
    </location>
</feature>
<proteinExistence type="inferred from homology"/>
<keyword evidence="5 8" id="KW-0812">Transmembrane</keyword>
<evidence type="ECO:0000259" key="9">
    <source>
        <dbReference type="Pfam" id="PF04535"/>
    </source>
</evidence>
<dbReference type="InterPro" id="IPR044173">
    <property type="entry name" value="CASPL"/>
</dbReference>